<dbReference type="InterPro" id="IPR013097">
    <property type="entry name" value="Dabb"/>
</dbReference>
<protein>
    <submittedName>
        <fullName evidence="2">Phage baseplate assembly protein W</fullName>
    </submittedName>
</protein>
<dbReference type="OrthoDB" id="9808130at2"/>
<dbReference type="AlphaFoldDB" id="A0A841JV23"/>
<organism evidence="2 3">
    <name type="scientific">Silvibacterium bohemicum</name>
    <dbReference type="NCBI Taxonomy" id="1577686"/>
    <lineage>
        <taxon>Bacteria</taxon>
        <taxon>Pseudomonadati</taxon>
        <taxon>Acidobacteriota</taxon>
        <taxon>Terriglobia</taxon>
        <taxon>Terriglobales</taxon>
        <taxon>Acidobacteriaceae</taxon>
        <taxon>Silvibacterium</taxon>
    </lineage>
</organism>
<proteinExistence type="predicted"/>
<sequence>MFIHTFAFRWKPGVTAEQKQRAIAAIRDLQGKIPGLLETWVGENISPRSQGYELGGVMKFANRTALDSYGAHPVHQALLEWLVPLIEPIEVDFES</sequence>
<dbReference type="Proteomes" id="UP000538666">
    <property type="component" value="Unassembled WGS sequence"/>
</dbReference>
<evidence type="ECO:0000313" key="3">
    <source>
        <dbReference type="Proteomes" id="UP000538666"/>
    </source>
</evidence>
<dbReference type="PROSITE" id="PS51502">
    <property type="entry name" value="S_R_A_B_BARREL"/>
    <property type="match status" value="1"/>
</dbReference>
<comment type="caution">
    <text evidence="2">The sequence shown here is derived from an EMBL/GenBank/DDBJ whole genome shotgun (WGS) entry which is preliminary data.</text>
</comment>
<dbReference type="SUPFAM" id="SSF54909">
    <property type="entry name" value="Dimeric alpha+beta barrel"/>
    <property type="match status" value="1"/>
</dbReference>
<keyword evidence="3" id="KW-1185">Reference proteome</keyword>
<feature type="domain" description="Stress-response A/B barrel" evidence="1">
    <location>
        <begin position="2"/>
        <end position="95"/>
    </location>
</feature>
<dbReference type="SMART" id="SM00886">
    <property type="entry name" value="Dabb"/>
    <property type="match status" value="1"/>
</dbReference>
<dbReference type="Pfam" id="PF07876">
    <property type="entry name" value="Dabb"/>
    <property type="match status" value="1"/>
</dbReference>
<dbReference type="RefSeq" id="WP_050061797.1">
    <property type="nucleotide sequence ID" value="NZ_JACHEK010000006.1"/>
</dbReference>
<accession>A0A841JV23</accession>
<name>A0A841JV23_9BACT</name>
<dbReference type="Gene3D" id="3.30.70.100">
    <property type="match status" value="1"/>
</dbReference>
<dbReference type="InterPro" id="IPR011008">
    <property type="entry name" value="Dimeric_a/b-barrel"/>
</dbReference>
<evidence type="ECO:0000313" key="2">
    <source>
        <dbReference type="EMBL" id="MBB6145232.1"/>
    </source>
</evidence>
<gene>
    <name evidence="2" type="ORF">HNQ77_003190</name>
</gene>
<evidence type="ECO:0000259" key="1">
    <source>
        <dbReference type="PROSITE" id="PS51502"/>
    </source>
</evidence>
<dbReference type="EMBL" id="JACHEK010000006">
    <property type="protein sequence ID" value="MBB6145232.1"/>
    <property type="molecule type" value="Genomic_DNA"/>
</dbReference>
<reference evidence="2 3" key="1">
    <citation type="submission" date="2020-08" db="EMBL/GenBank/DDBJ databases">
        <title>Genomic Encyclopedia of Type Strains, Phase IV (KMG-IV): sequencing the most valuable type-strain genomes for metagenomic binning, comparative biology and taxonomic classification.</title>
        <authorList>
            <person name="Goeker M."/>
        </authorList>
    </citation>
    <scope>NUCLEOTIDE SEQUENCE [LARGE SCALE GENOMIC DNA]</scope>
    <source>
        <strain evidence="2 3">DSM 103733</strain>
    </source>
</reference>